<dbReference type="GO" id="GO:0006629">
    <property type="term" value="P:lipid metabolic process"/>
    <property type="evidence" value="ECO:0007669"/>
    <property type="project" value="InterPro"/>
</dbReference>
<gene>
    <name evidence="4" type="ORF">DQG23_35895</name>
</gene>
<dbReference type="InterPro" id="IPR017946">
    <property type="entry name" value="PLC-like_Pdiesterase_TIM-brl"/>
</dbReference>
<feature type="transmembrane region" description="Helical" evidence="2">
    <location>
        <begin position="377"/>
        <end position="396"/>
    </location>
</feature>
<comment type="caution">
    <text evidence="4">The sequence shown here is derived from an EMBL/GenBank/DDBJ whole genome shotgun (WGS) entry which is preliminary data.</text>
</comment>
<dbReference type="Gene3D" id="3.20.20.190">
    <property type="entry name" value="Phosphatidylinositol (PI) phosphodiesterase"/>
    <property type="match status" value="1"/>
</dbReference>
<dbReference type="PANTHER" id="PTHR46211">
    <property type="entry name" value="GLYCEROPHOSPHORYL DIESTER PHOSPHODIESTERASE"/>
    <property type="match status" value="1"/>
</dbReference>
<evidence type="ECO:0000313" key="5">
    <source>
        <dbReference type="Proteomes" id="UP000250369"/>
    </source>
</evidence>
<name>A0A329LWD2_9BACL</name>
<dbReference type="PANTHER" id="PTHR46211:SF8">
    <property type="entry name" value="PHOSPHODIESTERASE"/>
    <property type="match status" value="1"/>
</dbReference>
<dbReference type="Pfam" id="PF10110">
    <property type="entry name" value="GPDPase_memb"/>
    <property type="match status" value="1"/>
</dbReference>
<keyword evidence="5" id="KW-1185">Reference proteome</keyword>
<feature type="transmembrane region" description="Helical" evidence="2">
    <location>
        <begin position="116"/>
        <end position="146"/>
    </location>
</feature>
<dbReference type="Pfam" id="PF03009">
    <property type="entry name" value="GDPD"/>
    <property type="match status" value="1"/>
</dbReference>
<dbReference type="AlphaFoldDB" id="A0A329LWD2"/>
<evidence type="ECO:0000259" key="3">
    <source>
        <dbReference type="PROSITE" id="PS51704"/>
    </source>
</evidence>
<proteinExistence type="predicted"/>
<dbReference type="GO" id="GO:0008081">
    <property type="term" value="F:phosphoric diester hydrolase activity"/>
    <property type="evidence" value="ECO:0007669"/>
    <property type="project" value="InterPro"/>
</dbReference>
<feature type="transmembrane region" description="Helical" evidence="2">
    <location>
        <begin position="217"/>
        <end position="248"/>
    </location>
</feature>
<dbReference type="Proteomes" id="UP000250369">
    <property type="component" value="Unassembled WGS sequence"/>
</dbReference>
<evidence type="ECO:0000256" key="1">
    <source>
        <dbReference type="SAM" id="MobiDB-lite"/>
    </source>
</evidence>
<feature type="transmembrane region" description="Helical" evidence="2">
    <location>
        <begin position="268"/>
        <end position="292"/>
    </location>
</feature>
<feature type="transmembrane region" description="Helical" evidence="2">
    <location>
        <begin position="73"/>
        <end position="96"/>
    </location>
</feature>
<evidence type="ECO:0000256" key="2">
    <source>
        <dbReference type="SAM" id="Phobius"/>
    </source>
</evidence>
<keyword evidence="2" id="KW-0812">Transmembrane</keyword>
<feature type="domain" description="GP-PDE" evidence="3">
    <location>
        <begin position="406"/>
        <end position="632"/>
    </location>
</feature>
<sequence>MRLGMRQWEVAAKGRSSGETNRNRRSRPGSIKYEVGAACMREGNRAKSPFYKLIVDVFRTMTFTFREVMMFELFYKALTFFIFIPTISVVFHKLLSMGGFAGATNYELLRFFMSKYGLLCMALLVPTATVLIFVEFAVLIIISYLGQHRVRTNLLRAFLQALSSMPSLFTFGFAGWALYLLLILPLLNPGLGASLLPTLAVPNFISGELYKTGGGTLLYLGGLAVLLFFNIRWTFSLHALVIGGIAGFRQAAKQSAAVMRKSYIKMTVVVGITLLVFFVVVVLATLLLLVVVTVAHSLIAGETGTGGFVRSILAKTFIVSTYASTIFIMPLYVTTLTRLYIEKTESHRSVLQLPEWRADGNSTPHIRRMFRPHRSRLFMFLLLIAFATGLVLAPAIGGKAFTDHDFVVMAHRGYTAKGVENTIEAIQGAIDVGADYAEIDIQETKDGRLAVIHDTNLKRLTGKNAEVFDLTMDELRQLEVRQGPFTGRISTLEEIIRLTQGRIKLNIELKTHGKERDLVNTFVRVIRDYDLTGQCVVQSLNGDIIRQVKALEPSLEVGYILFAGTPRWERTGADFFNMEEYRVSEAVIAAAKALNKRIYVWTVNDPAAMERYFRMGADGIVTDQPEQALLVADGVRASEDPFFDALFDWLDRMSY</sequence>
<dbReference type="PROSITE" id="PS51704">
    <property type="entry name" value="GP_PDE"/>
    <property type="match status" value="1"/>
</dbReference>
<accession>A0A329LWD2</accession>
<feature type="region of interest" description="Disordered" evidence="1">
    <location>
        <begin position="1"/>
        <end position="27"/>
    </location>
</feature>
<evidence type="ECO:0000313" key="4">
    <source>
        <dbReference type="EMBL" id="RAV11748.1"/>
    </source>
</evidence>
<dbReference type="SUPFAM" id="SSF51695">
    <property type="entry name" value="PLC-like phosphodiesterases"/>
    <property type="match status" value="1"/>
</dbReference>
<keyword evidence="2" id="KW-0472">Membrane</keyword>
<reference evidence="4 5" key="1">
    <citation type="journal article" date="2009" name="Int. J. Syst. Evol. Microbiol.">
        <title>Paenibacillus contaminans sp. nov., isolated from a contaminated laboratory plate.</title>
        <authorList>
            <person name="Chou J.H."/>
            <person name="Lee J.H."/>
            <person name="Lin M.C."/>
            <person name="Chang P.S."/>
            <person name="Arun A.B."/>
            <person name="Young C.C."/>
            <person name="Chen W.M."/>
        </authorList>
    </citation>
    <scope>NUCLEOTIDE SEQUENCE [LARGE SCALE GENOMIC DNA]</scope>
    <source>
        <strain evidence="4 5">CKOBP-6</strain>
    </source>
</reference>
<dbReference type="InterPro" id="IPR018476">
    <property type="entry name" value="GlyceroP-diester-Pdiesterase_M"/>
</dbReference>
<organism evidence="4 5">
    <name type="scientific">Paenibacillus contaminans</name>
    <dbReference type="NCBI Taxonomy" id="450362"/>
    <lineage>
        <taxon>Bacteria</taxon>
        <taxon>Bacillati</taxon>
        <taxon>Bacillota</taxon>
        <taxon>Bacilli</taxon>
        <taxon>Bacillales</taxon>
        <taxon>Paenibacillaceae</taxon>
        <taxon>Paenibacillus</taxon>
    </lineage>
</organism>
<dbReference type="CDD" id="cd08579">
    <property type="entry name" value="GDPD_memb_like"/>
    <property type="match status" value="1"/>
</dbReference>
<feature type="transmembrane region" description="Helical" evidence="2">
    <location>
        <begin position="167"/>
        <end position="187"/>
    </location>
</feature>
<protein>
    <submittedName>
        <fullName evidence="4">Glycerophosphodiester phosphodiesterase</fullName>
    </submittedName>
</protein>
<keyword evidence="2" id="KW-1133">Transmembrane helix</keyword>
<dbReference type="EMBL" id="QMFB01000036">
    <property type="protein sequence ID" value="RAV11748.1"/>
    <property type="molecule type" value="Genomic_DNA"/>
</dbReference>
<dbReference type="InterPro" id="IPR030395">
    <property type="entry name" value="GP_PDE_dom"/>
</dbReference>
<feature type="transmembrane region" description="Helical" evidence="2">
    <location>
        <begin position="312"/>
        <end position="333"/>
    </location>
</feature>